<reference evidence="2" key="1">
    <citation type="journal article" date="2014" name="Int. J. Syst. Evol. Microbiol.">
        <title>Complete genome sequence of Corynebacterium casei LMG S-19264T (=DSM 44701T), isolated from a smear-ripened cheese.</title>
        <authorList>
            <consortium name="US DOE Joint Genome Institute (JGI-PGF)"/>
            <person name="Walter F."/>
            <person name="Albersmeier A."/>
            <person name="Kalinowski J."/>
            <person name="Ruckert C."/>
        </authorList>
    </citation>
    <scope>NUCLEOTIDE SEQUENCE</scope>
    <source>
        <strain evidence="2">VKM B-2935</strain>
    </source>
</reference>
<protein>
    <recommendedName>
        <fullName evidence="1">Resolvase/invertase-type recombinase catalytic domain-containing protein</fullName>
    </recommendedName>
</protein>
<dbReference type="Pfam" id="PF00239">
    <property type="entry name" value="Resolvase"/>
    <property type="match status" value="1"/>
</dbReference>
<comment type="caution">
    <text evidence="2">The sequence shown here is derived from an EMBL/GenBank/DDBJ whole genome shotgun (WGS) entry which is preliminary data.</text>
</comment>
<evidence type="ECO:0000313" key="2">
    <source>
        <dbReference type="EMBL" id="GLK91598.1"/>
    </source>
</evidence>
<keyword evidence="3" id="KW-1185">Reference proteome</keyword>
<organism evidence="2 3">
    <name type="scientific">Pseudomonas turukhanskensis</name>
    <dbReference type="NCBI Taxonomy" id="1806536"/>
    <lineage>
        <taxon>Bacteria</taxon>
        <taxon>Pseudomonadati</taxon>
        <taxon>Pseudomonadota</taxon>
        <taxon>Gammaproteobacteria</taxon>
        <taxon>Pseudomonadales</taxon>
        <taxon>Pseudomonadaceae</taxon>
        <taxon>Pseudomonas</taxon>
    </lineage>
</organism>
<name>A0A9W6KDP5_9PSED</name>
<proteinExistence type="predicted"/>
<dbReference type="Proteomes" id="UP001143328">
    <property type="component" value="Unassembled WGS sequence"/>
</dbReference>
<dbReference type="SUPFAM" id="SSF53041">
    <property type="entry name" value="Resolvase-like"/>
    <property type="match status" value="1"/>
</dbReference>
<feature type="domain" description="Resolvase/invertase-type recombinase catalytic" evidence="1">
    <location>
        <begin position="1"/>
        <end position="62"/>
    </location>
</feature>
<reference evidence="2" key="2">
    <citation type="submission" date="2023-01" db="EMBL/GenBank/DDBJ databases">
        <authorList>
            <person name="Sun Q."/>
            <person name="Evtushenko L."/>
        </authorList>
    </citation>
    <scope>NUCLEOTIDE SEQUENCE</scope>
    <source>
        <strain evidence="2">VKM B-2935</strain>
    </source>
</reference>
<dbReference type="EMBL" id="BSFN01000022">
    <property type="protein sequence ID" value="GLK91598.1"/>
    <property type="molecule type" value="Genomic_DNA"/>
</dbReference>
<dbReference type="GO" id="GO:0003677">
    <property type="term" value="F:DNA binding"/>
    <property type="evidence" value="ECO:0007669"/>
    <property type="project" value="InterPro"/>
</dbReference>
<dbReference type="PROSITE" id="PS51736">
    <property type="entry name" value="RECOMBINASES_3"/>
    <property type="match status" value="1"/>
</dbReference>
<gene>
    <name evidence="2" type="ORF">GCM10017655_46620</name>
</gene>
<accession>A0A9W6KDP5</accession>
<sequence length="62" mass="7197">MHLLVEDLAKKGIQIKFDKENLFFTGEHHPTQELMLSIMGSVAQFERAMIRERQREGIAKAK</sequence>
<dbReference type="Gene3D" id="3.40.50.1390">
    <property type="entry name" value="Resolvase, N-terminal catalytic domain"/>
    <property type="match status" value="1"/>
</dbReference>
<dbReference type="InterPro" id="IPR006119">
    <property type="entry name" value="Resolv_N"/>
</dbReference>
<dbReference type="AlphaFoldDB" id="A0A9W6KDP5"/>
<dbReference type="GO" id="GO:0000150">
    <property type="term" value="F:DNA strand exchange activity"/>
    <property type="evidence" value="ECO:0007669"/>
    <property type="project" value="InterPro"/>
</dbReference>
<evidence type="ECO:0000259" key="1">
    <source>
        <dbReference type="PROSITE" id="PS51736"/>
    </source>
</evidence>
<evidence type="ECO:0000313" key="3">
    <source>
        <dbReference type="Proteomes" id="UP001143328"/>
    </source>
</evidence>
<dbReference type="InterPro" id="IPR036162">
    <property type="entry name" value="Resolvase-like_N_sf"/>
</dbReference>